<dbReference type="EMBL" id="JAAMPI010000348">
    <property type="protein sequence ID" value="KAF4632429.1"/>
    <property type="molecule type" value="Genomic_DNA"/>
</dbReference>
<protein>
    <submittedName>
        <fullName evidence="4">Uncharacterized protein</fullName>
    </submittedName>
</protein>
<feature type="region of interest" description="Disordered" evidence="2">
    <location>
        <begin position="41"/>
        <end position="60"/>
    </location>
</feature>
<evidence type="ECO:0000313" key="4">
    <source>
        <dbReference type="EMBL" id="KAF4632429.1"/>
    </source>
</evidence>
<name>A0A8H4W690_9HELO</name>
<dbReference type="Proteomes" id="UP000566819">
    <property type="component" value="Unassembled WGS sequence"/>
</dbReference>
<feature type="region of interest" description="Disordered" evidence="2">
    <location>
        <begin position="242"/>
        <end position="262"/>
    </location>
</feature>
<evidence type="ECO:0000256" key="3">
    <source>
        <dbReference type="SAM" id="Phobius"/>
    </source>
</evidence>
<reference evidence="4 5" key="1">
    <citation type="submission" date="2020-03" db="EMBL/GenBank/DDBJ databases">
        <title>Draft Genome Sequence of Cudoniella acicularis.</title>
        <authorList>
            <person name="Buettner E."/>
            <person name="Kellner H."/>
        </authorList>
    </citation>
    <scope>NUCLEOTIDE SEQUENCE [LARGE SCALE GENOMIC DNA]</scope>
    <source>
        <strain evidence="4 5">DSM 108380</strain>
    </source>
</reference>
<gene>
    <name evidence="4" type="ORF">G7Y89_g5693</name>
</gene>
<keyword evidence="1" id="KW-0175">Coiled coil</keyword>
<feature type="coiled-coil region" evidence="1">
    <location>
        <begin position="281"/>
        <end position="315"/>
    </location>
</feature>
<keyword evidence="3" id="KW-0472">Membrane</keyword>
<keyword evidence="5" id="KW-1185">Reference proteome</keyword>
<organism evidence="4 5">
    <name type="scientific">Cudoniella acicularis</name>
    <dbReference type="NCBI Taxonomy" id="354080"/>
    <lineage>
        <taxon>Eukaryota</taxon>
        <taxon>Fungi</taxon>
        <taxon>Dikarya</taxon>
        <taxon>Ascomycota</taxon>
        <taxon>Pezizomycotina</taxon>
        <taxon>Leotiomycetes</taxon>
        <taxon>Helotiales</taxon>
        <taxon>Tricladiaceae</taxon>
        <taxon>Cudoniella</taxon>
    </lineage>
</organism>
<evidence type="ECO:0000313" key="5">
    <source>
        <dbReference type="Proteomes" id="UP000566819"/>
    </source>
</evidence>
<proteinExistence type="predicted"/>
<keyword evidence="3" id="KW-1133">Transmembrane helix</keyword>
<accession>A0A8H4W690</accession>
<feature type="transmembrane region" description="Helical" evidence="3">
    <location>
        <begin position="171"/>
        <end position="192"/>
    </location>
</feature>
<comment type="caution">
    <text evidence="4">The sequence shown here is derived from an EMBL/GenBank/DDBJ whole genome shotgun (WGS) entry which is preliminary data.</text>
</comment>
<evidence type="ECO:0000256" key="2">
    <source>
        <dbReference type="SAM" id="MobiDB-lite"/>
    </source>
</evidence>
<evidence type="ECO:0000256" key="1">
    <source>
        <dbReference type="SAM" id="Coils"/>
    </source>
</evidence>
<keyword evidence="3" id="KW-0812">Transmembrane</keyword>
<sequence length="396" mass="43742">MARPQDVCTKDSSLLNLLGASRVSETSDQLQLQDLSLDRRRWSPGMEEEGATRKFFRPCSQSPPLPYESRLQGAFEVPSRSTYSYSRTSKGPEGTPKATFVGLKLHPAPPSSPTPATPAPPIWLGSETSKLLMEQRVGREINEEEWEGGVALRPITTSSPVSNRANITMRISLLFILALGGIASVNAAAVGGKKGPKVAAPKAAVADVKATPLSAAVEAEITKELETIAKLKKLPKLPATIPDAPGAAKVPPPKSPSKRSIQKRSVFTNAVRSLRNHRADEDDLLNELATCDRNLQTAQSQLNRIIRARSAAQRDWDHPPSSAQLRQWNADITRLDREIARETGLRRNIRRELNRVSRAIYNDLTYFVACQHARVRLPQEIVNMITNMAYYEQFAR</sequence>
<dbReference type="AlphaFoldDB" id="A0A8H4W690"/>